<accession>A0A381KIV9</accession>
<organism evidence="1">
    <name type="scientific">Clostridioides difficile</name>
    <name type="common">Peptoclostridium difficile</name>
    <dbReference type="NCBI Taxonomy" id="1496"/>
    <lineage>
        <taxon>Bacteria</taxon>
        <taxon>Bacillati</taxon>
        <taxon>Bacillota</taxon>
        <taxon>Clostridia</taxon>
        <taxon>Peptostreptococcales</taxon>
        <taxon>Peptostreptococcaceae</taxon>
        <taxon>Clostridioides</taxon>
    </lineage>
</organism>
<evidence type="ECO:0000313" key="1">
    <source>
        <dbReference type="EMBL" id="SUY82598.1"/>
    </source>
</evidence>
<sequence>MDSKNLEKNDEKLKIIYYLGCDIHDYFVNKNSKNKIDGVSYKLLNSVKVGNKSDFMDTIIRVFMSAEKQIPAFILDIEIEKDLDFESIGHAFISGLISGKYEGKDKLPNEKEEK</sequence>
<protein>
    <submittedName>
        <fullName evidence="1">CRISPR-associated CXXC_CXXC protein Cst1</fullName>
    </submittedName>
</protein>
<dbReference type="InterPro" id="IPR010180">
    <property type="entry name" value="CRISPR-assoc_prot_CXXC-CXXC"/>
</dbReference>
<name>A0A381KIV9_CLODI</name>
<reference evidence="1" key="1">
    <citation type="submission" date="2018-06" db="EMBL/GenBank/DDBJ databases">
        <authorList>
            <consortium name="Pathogen Informatics"/>
            <person name="Doyle S."/>
        </authorList>
    </citation>
    <scope>NUCLEOTIDE SEQUENCE</scope>
    <source>
        <strain evidence="1">NCTC13307</strain>
    </source>
</reference>
<gene>
    <name evidence="1" type="primary">cst1_1</name>
    <name evidence="1" type="ORF">NCTC13307_03703</name>
</gene>
<dbReference type="EMBL" id="UFWD01000002">
    <property type="protein sequence ID" value="SUY82598.1"/>
    <property type="molecule type" value="Genomic_DNA"/>
</dbReference>
<dbReference type="NCBIfam" id="TIGR01908">
    <property type="entry name" value="cas_CXXC_CXXC"/>
    <property type="match status" value="1"/>
</dbReference>
<dbReference type="AlphaFoldDB" id="A0A381KIV9"/>
<proteinExistence type="predicted"/>